<keyword evidence="4 8" id="KW-0812">Transmembrane</keyword>
<comment type="similarity">
    <text evidence="1 8">Belongs to the claudin family.</text>
</comment>
<sequence length="221" mass="23973">MGSGGEIASLIVMVIGTVLTLVCVAIPFWKKNDPEDTIRDSIVRHEGLWIKCQTFQTGNWDCDDFNRFFLGLPTQLQVARGFSITSMVLAVFSIGAMCVGMDSIPCGTDSKGTKKRIRLIAGAMGFLSGLLILASVSWYGNDVRIQHEIATQQLFVSQITQTRYIFGEALFLGWAGGACLILAGILALCTGCGGGDSYEDAHPRYAYRPPTKNAGNSQEYV</sequence>
<feature type="transmembrane region" description="Helical" evidence="8">
    <location>
        <begin position="78"/>
        <end position="99"/>
    </location>
</feature>
<evidence type="ECO:0000256" key="5">
    <source>
        <dbReference type="ARBA" id="ARBA00022949"/>
    </source>
</evidence>
<keyword evidence="3 8" id="KW-1003">Cell membrane</keyword>
<protein>
    <recommendedName>
        <fullName evidence="8">Claudin</fullName>
    </recommendedName>
</protein>
<keyword evidence="2 8" id="KW-0796">Tight junction</keyword>
<evidence type="ECO:0000256" key="8">
    <source>
        <dbReference type="RuleBase" id="RU060637"/>
    </source>
</evidence>
<evidence type="ECO:0000256" key="2">
    <source>
        <dbReference type="ARBA" id="ARBA00022427"/>
    </source>
</evidence>
<dbReference type="InterPro" id="IPR004031">
    <property type="entry name" value="PMP22/EMP/MP20/Claudin"/>
</dbReference>
<dbReference type="PROSITE" id="PS01346">
    <property type="entry name" value="CLAUDIN"/>
    <property type="match status" value="1"/>
</dbReference>
<dbReference type="Proteomes" id="UP001642483">
    <property type="component" value="Unassembled WGS sequence"/>
</dbReference>
<reference evidence="9 10" key="1">
    <citation type="submission" date="2024-02" db="EMBL/GenBank/DDBJ databases">
        <authorList>
            <person name="Daric V."/>
            <person name="Darras S."/>
        </authorList>
    </citation>
    <scope>NUCLEOTIDE SEQUENCE [LARGE SCALE GENOMIC DNA]</scope>
</reference>
<comment type="function">
    <text evidence="8">Claudins function as major constituents of the tight junction complexes that regulate the permeability of epithelia.</text>
</comment>
<gene>
    <name evidence="9" type="ORF">CVLEPA_LOCUS10089</name>
</gene>
<organism evidence="9 10">
    <name type="scientific">Clavelina lepadiformis</name>
    <name type="common">Light-bulb sea squirt</name>
    <name type="synonym">Ascidia lepadiformis</name>
    <dbReference type="NCBI Taxonomy" id="159417"/>
    <lineage>
        <taxon>Eukaryota</taxon>
        <taxon>Metazoa</taxon>
        <taxon>Chordata</taxon>
        <taxon>Tunicata</taxon>
        <taxon>Ascidiacea</taxon>
        <taxon>Aplousobranchia</taxon>
        <taxon>Clavelinidae</taxon>
        <taxon>Clavelina</taxon>
    </lineage>
</organism>
<comment type="subcellular location">
    <subcellularLocation>
        <location evidence="8">Cell junction</location>
        <location evidence="8">Tight junction</location>
    </subcellularLocation>
    <subcellularLocation>
        <location evidence="8">Cell membrane</location>
        <topology evidence="8">Multi-pass membrane protein</topology>
    </subcellularLocation>
</comment>
<dbReference type="InterPro" id="IPR006187">
    <property type="entry name" value="Claudin"/>
</dbReference>
<accession>A0ABP0FJI0</accession>
<evidence type="ECO:0000256" key="7">
    <source>
        <dbReference type="ARBA" id="ARBA00023136"/>
    </source>
</evidence>
<name>A0ABP0FJI0_CLALP</name>
<comment type="caution">
    <text evidence="9">The sequence shown here is derived from an EMBL/GenBank/DDBJ whole genome shotgun (WGS) entry which is preliminary data.</text>
</comment>
<dbReference type="Pfam" id="PF00822">
    <property type="entry name" value="PMP22_Claudin"/>
    <property type="match status" value="1"/>
</dbReference>
<evidence type="ECO:0000256" key="6">
    <source>
        <dbReference type="ARBA" id="ARBA00022989"/>
    </source>
</evidence>
<keyword evidence="7 8" id="KW-0472">Membrane</keyword>
<feature type="transmembrane region" description="Helical" evidence="8">
    <location>
        <begin position="119"/>
        <end position="139"/>
    </location>
</feature>
<dbReference type="PRINTS" id="PR01077">
    <property type="entry name" value="CLAUDIN"/>
</dbReference>
<dbReference type="PANTHER" id="PTHR12002">
    <property type="entry name" value="CLAUDIN"/>
    <property type="match status" value="1"/>
</dbReference>
<keyword evidence="6 8" id="KW-1133">Transmembrane helix</keyword>
<feature type="transmembrane region" description="Helical" evidence="8">
    <location>
        <begin position="171"/>
        <end position="194"/>
    </location>
</feature>
<evidence type="ECO:0000256" key="3">
    <source>
        <dbReference type="ARBA" id="ARBA00022475"/>
    </source>
</evidence>
<evidence type="ECO:0000256" key="1">
    <source>
        <dbReference type="ARBA" id="ARBA00008295"/>
    </source>
</evidence>
<feature type="transmembrane region" description="Helical" evidence="8">
    <location>
        <begin position="7"/>
        <end position="29"/>
    </location>
</feature>
<proteinExistence type="inferred from homology"/>
<evidence type="ECO:0000313" key="9">
    <source>
        <dbReference type="EMBL" id="CAK8679840.1"/>
    </source>
</evidence>
<evidence type="ECO:0000313" key="10">
    <source>
        <dbReference type="Proteomes" id="UP001642483"/>
    </source>
</evidence>
<dbReference type="Gene3D" id="1.20.140.150">
    <property type="match status" value="1"/>
</dbReference>
<keyword evidence="5 8" id="KW-0965">Cell junction</keyword>
<dbReference type="InterPro" id="IPR017974">
    <property type="entry name" value="Claudin_CS"/>
</dbReference>
<evidence type="ECO:0000256" key="4">
    <source>
        <dbReference type="ARBA" id="ARBA00022692"/>
    </source>
</evidence>
<dbReference type="EMBL" id="CAWYQH010000068">
    <property type="protein sequence ID" value="CAK8679840.1"/>
    <property type="molecule type" value="Genomic_DNA"/>
</dbReference>
<keyword evidence="10" id="KW-1185">Reference proteome</keyword>